<dbReference type="AlphaFoldDB" id="A0AA44Z758"/>
<organism evidence="3 4">
    <name type="scientific">Cronobacter sakazakii</name>
    <name type="common">Enterobacter sakazakii</name>
    <dbReference type="NCBI Taxonomy" id="28141"/>
    <lineage>
        <taxon>Bacteria</taxon>
        <taxon>Pseudomonadati</taxon>
        <taxon>Pseudomonadota</taxon>
        <taxon>Gammaproteobacteria</taxon>
        <taxon>Enterobacterales</taxon>
        <taxon>Enterobacteriaceae</taxon>
        <taxon>Cronobacter</taxon>
    </lineage>
</organism>
<name>A0AA44Z758_CROSK</name>
<feature type="region of interest" description="Disordered" evidence="1">
    <location>
        <begin position="1"/>
        <end position="25"/>
    </location>
</feature>
<keyword evidence="2" id="KW-0812">Transmembrane</keyword>
<evidence type="ECO:0000313" key="3">
    <source>
        <dbReference type="EMBL" id="PUW01519.1"/>
    </source>
</evidence>
<dbReference type="Pfam" id="PF11393">
    <property type="entry name" value="T4BSS_DotI_IcmL"/>
    <property type="match status" value="1"/>
</dbReference>
<evidence type="ECO:0000256" key="2">
    <source>
        <dbReference type="SAM" id="Phobius"/>
    </source>
</evidence>
<comment type="caution">
    <text evidence="3">The sequence shown here is derived from an EMBL/GenBank/DDBJ whole genome shotgun (WGS) entry which is preliminary data.</text>
</comment>
<evidence type="ECO:0000313" key="4">
    <source>
        <dbReference type="Proteomes" id="UP000244856"/>
    </source>
</evidence>
<evidence type="ECO:0000256" key="1">
    <source>
        <dbReference type="SAM" id="MobiDB-lite"/>
    </source>
</evidence>
<protein>
    <submittedName>
        <fullName evidence="3">Conjugal transfer protein</fullName>
    </submittedName>
</protein>
<dbReference type="RefSeq" id="WP_085107845.1">
    <property type="nucleotide sequence ID" value="NZ_NCTU01000023.1"/>
</dbReference>
<feature type="transmembrane region" description="Helical" evidence="2">
    <location>
        <begin position="52"/>
        <end position="78"/>
    </location>
</feature>
<reference evidence="3 4" key="1">
    <citation type="submission" date="2017-04" db="EMBL/GenBank/DDBJ databases">
        <title>Cronobacter sakazakii, ST83 Lineage Isolates.</title>
        <authorList>
            <person name="Chase H."/>
            <person name="Tall B."/>
            <person name="Gopinath G."/>
            <person name="Lehner A."/>
        </authorList>
    </citation>
    <scope>NUCLEOTIDE SEQUENCE [LARGE SCALE GENOMIC DNA]</scope>
    <source>
        <strain evidence="3 4">MOD1_Comp15</strain>
    </source>
</reference>
<proteinExistence type="predicted"/>
<keyword evidence="2" id="KW-1133">Transmembrane helix</keyword>
<dbReference type="CDD" id="cd16385">
    <property type="entry name" value="IcmL"/>
    <property type="match status" value="1"/>
</dbReference>
<keyword evidence="2" id="KW-0472">Membrane</keyword>
<sequence length="238" mass="26371">MNELAASSQSSGQNITAGEKNESQRGELDPIYEHAMLYQHQRSLGVSFARRCLAVAIWSCATSTGLVIVVAILAWMVYHPPVDYFATENGRVTRIYPMDKPAWSESDVRQFGADTISEAFTLDFVHYRGQMTAVSPRFSEEGFVGYNQALVSSNVLALVRDKRMNLTVSSEPGVISSRGVIGGRYTWEFQYPVTLRLQGQNSSSPPIRYILTLRIQQADVRLKPGGLEVTQTITNNAG</sequence>
<accession>A0AA44Z758</accession>
<feature type="compositionally biased region" description="Polar residues" evidence="1">
    <location>
        <begin position="1"/>
        <end position="16"/>
    </location>
</feature>
<dbReference type="Proteomes" id="UP000244856">
    <property type="component" value="Unassembled WGS sequence"/>
</dbReference>
<dbReference type="EMBL" id="NCTU01000023">
    <property type="protein sequence ID" value="PUW01519.1"/>
    <property type="molecule type" value="Genomic_DNA"/>
</dbReference>
<gene>
    <name evidence="3" type="ORF">B7T07_20760</name>
</gene>
<dbReference type="InterPro" id="IPR021055">
    <property type="entry name" value="T4BSS_IcmL/DotI"/>
</dbReference>